<reference evidence="13" key="1">
    <citation type="journal article" date="2019" name="Int. J. Syst. Evol. Microbiol.">
        <title>The Global Catalogue of Microorganisms (GCM) 10K type strain sequencing project: providing services to taxonomists for standard genome sequencing and annotation.</title>
        <authorList>
            <consortium name="The Broad Institute Genomics Platform"/>
            <consortium name="The Broad Institute Genome Sequencing Center for Infectious Disease"/>
            <person name="Wu L."/>
            <person name="Ma J."/>
        </authorList>
    </citation>
    <scope>NUCLEOTIDE SEQUENCE [LARGE SCALE GENOMIC DNA]</scope>
    <source>
        <strain evidence="13">TBRC 1826</strain>
    </source>
</reference>
<keyword evidence="4" id="KW-0808">Transferase</keyword>
<dbReference type="InterPro" id="IPR050482">
    <property type="entry name" value="Sensor_HK_TwoCompSys"/>
</dbReference>
<keyword evidence="10" id="KW-0812">Transmembrane</keyword>
<evidence type="ECO:0000256" key="7">
    <source>
        <dbReference type="ARBA" id="ARBA00022840"/>
    </source>
</evidence>
<evidence type="ECO:0000256" key="9">
    <source>
        <dbReference type="SAM" id="MobiDB-lite"/>
    </source>
</evidence>
<keyword evidence="5" id="KW-0547">Nucleotide-binding</keyword>
<evidence type="ECO:0000256" key="10">
    <source>
        <dbReference type="SAM" id="Phobius"/>
    </source>
</evidence>
<evidence type="ECO:0000256" key="4">
    <source>
        <dbReference type="ARBA" id="ARBA00022679"/>
    </source>
</evidence>
<dbReference type="PANTHER" id="PTHR24421">
    <property type="entry name" value="NITRATE/NITRITE SENSOR PROTEIN NARX-RELATED"/>
    <property type="match status" value="1"/>
</dbReference>
<accession>A0ABV8FLT0</accession>
<protein>
    <recommendedName>
        <fullName evidence="2">histidine kinase</fullName>
        <ecNumber evidence="2">2.7.13.3</ecNumber>
    </recommendedName>
</protein>
<keyword evidence="13" id="KW-1185">Reference proteome</keyword>
<dbReference type="Gene3D" id="3.30.565.10">
    <property type="entry name" value="Histidine kinase-like ATPase, C-terminal domain"/>
    <property type="match status" value="1"/>
</dbReference>
<evidence type="ECO:0000256" key="6">
    <source>
        <dbReference type="ARBA" id="ARBA00022777"/>
    </source>
</evidence>
<evidence type="ECO:0000313" key="12">
    <source>
        <dbReference type="EMBL" id="MFC3995626.1"/>
    </source>
</evidence>
<evidence type="ECO:0000256" key="3">
    <source>
        <dbReference type="ARBA" id="ARBA00022553"/>
    </source>
</evidence>
<dbReference type="InterPro" id="IPR011712">
    <property type="entry name" value="Sig_transdc_His_kin_sub3_dim/P"/>
</dbReference>
<proteinExistence type="predicted"/>
<keyword evidence="7" id="KW-0067">ATP-binding</keyword>
<dbReference type="Gene3D" id="1.20.5.1930">
    <property type="match status" value="1"/>
</dbReference>
<dbReference type="Proteomes" id="UP001595847">
    <property type="component" value="Unassembled WGS sequence"/>
</dbReference>
<feature type="region of interest" description="Disordered" evidence="9">
    <location>
        <begin position="327"/>
        <end position="358"/>
    </location>
</feature>
<evidence type="ECO:0000256" key="8">
    <source>
        <dbReference type="ARBA" id="ARBA00023012"/>
    </source>
</evidence>
<feature type="domain" description="Signal transduction histidine kinase subgroup 3 dimerisation and phosphoacceptor" evidence="11">
    <location>
        <begin position="190"/>
        <end position="254"/>
    </location>
</feature>
<evidence type="ECO:0000256" key="5">
    <source>
        <dbReference type="ARBA" id="ARBA00022741"/>
    </source>
</evidence>
<dbReference type="PANTHER" id="PTHR24421:SF10">
    <property type="entry name" value="NITRATE_NITRITE SENSOR PROTEIN NARQ"/>
    <property type="match status" value="1"/>
</dbReference>
<keyword evidence="10" id="KW-1133">Transmembrane helix</keyword>
<evidence type="ECO:0000313" key="13">
    <source>
        <dbReference type="Proteomes" id="UP001595847"/>
    </source>
</evidence>
<evidence type="ECO:0000256" key="1">
    <source>
        <dbReference type="ARBA" id="ARBA00000085"/>
    </source>
</evidence>
<feature type="compositionally biased region" description="Pro residues" evidence="9">
    <location>
        <begin position="340"/>
        <end position="355"/>
    </location>
</feature>
<dbReference type="Pfam" id="PF07730">
    <property type="entry name" value="HisKA_3"/>
    <property type="match status" value="1"/>
</dbReference>
<feature type="transmembrane region" description="Helical" evidence="10">
    <location>
        <begin position="105"/>
        <end position="126"/>
    </location>
</feature>
<dbReference type="EC" id="2.7.13.3" evidence="2"/>
<feature type="transmembrane region" description="Helical" evidence="10">
    <location>
        <begin position="72"/>
        <end position="98"/>
    </location>
</feature>
<dbReference type="GO" id="GO:0016301">
    <property type="term" value="F:kinase activity"/>
    <property type="evidence" value="ECO:0007669"/>
    <property type="project" value="UniProtKB-KW"/>
</dbReference>
<sequence>MNGSAGGYPPRRGLRDWAVDICLFLLAVAYGVAWSLESLADPAQPPAPAWSQVLTAGACTALWLRRRWPVGLAVALVPVSTFADLAAGAQLVALFTVAIHRPVRYAAGICAAIIVFRAGFLALFVMFRRPPPDVPLTWVFAFTAITSLAVVGWGLFVRHRRQLALSQRERAARAETEARLRAEQAQHHAREEIAREMHDVLGHRLSLLSVHAGALEYRPDAPPEEIARAAAVIRESAHQALQDLREVIGVLRAPVGELPQPTLADLAELVAESRAGGMRVGLREHLPGPVPGGTGRTAYRIVQEGLTNARKHAPGTAVEVDVAGAPGDGLTVEVRNAAPADPPRPPPGTGPPPLPGQGLIGLAERVSLAEGRLEHGHTAAGGYRLRAWLPWPP</sequence>
<comment type="caution">
    <text evidence="12">The sequence shown here is derived from an EMBL/GenBank/DDBJ whole genome shotgun (WGS) entry which is preliminary data.</text>
</comment>
<keyword evidence="8" id="KW-0902">Two-component regulatory system</keyword>
<dbReference type="InterPro" id="IPR036890">
    <property type="entry name" value="HATPase_C_sf"/>
</dbReference>
<dbReference type="CDD" id="cd16917">
    <property type="entry name" value="HATPase_UhpB-NarQ-NarX-like"/>
    <property type="match status" value="1"/>
</dbReference>
<dbReference type="RefSeq" id="WP_378530895.1">
    <property type="nucleotide sequence ID" value="NZ_JBHSBH010000004.1"/>
</dbReference>
<comment type="catalytic activity">
    <reaction evidence="1">
        <text>ATP + protein L-histidine = ADP + protein N-phospho-L-histidine.</text>
        <dbReference type="EC" id="2.7.13.3"/>
    </reaction>
</comment>
<feature type="transmembrane region" description="Helical" evidence="10">
    <location>
        <begin position="138"/>
        <end position="157"/>
    </location>
</feature>
<keyword evidence="6 12" id="KW-0418">Kinase</keyword>
<evidence type="ECO:0000259" key="11">
    <source>
        <dbReference type="Pfam" id="PF07730"/>
    </source>
</evidence>
<organism evidence="12 13">
    <name type="scientific">Nocardiopsis sediminis</name>
    <dbReference type="NCBI Taxonomy" id="1778267"/>
    <lineage>
        <taxon>Bacteria</taxon>
        <taxon>Bacillati</taxon>
        <taxon>Actinomycetota</taxon>
        <taxon>Actinomycetes</taxon>
        <taxon>Streptosporangiales</taxon>
        <taxon>Nocardiopsidaceae</taxon>
        <taxon>Nocardiopsis</taxon>
    </lineage>
</organism>
<gene>
    <name evidence="12" type="ORF">ACFOVU_06860</name>
</gene>
<dbReference type="SUPFAM" id="SSF55874">
    <property type="entry name" value="ATPase domain of HSP90 chaperone/DNA topoisomerase II/histidine kinase"/>
    <property type="match status" value="1"/>
</dbReference>
<keyword evidence="10" id="KW-0472">Membrane</keyword>
<keyword evidence="3" id="KW-0597">Phosphoprotein</keyword>
<evidence type="ECO:0000256" key="2">
    <source>
        <dbReference type="ARBA" id="ARBA00012438"/>
    </source>
</evidence>
<name>A0ABV8FLT0_9ACTN</name>
<dbReference type="EMBL" id="JBHSBH010000004">
    <property type="protein sequence ID" value="MFC3995626.1"/>
    <property type="molecule type" value="Genomic_DNA"/>
</dbReference>
<feature type="transmembrane region" description="Helical" evidence="10">
    <location>
        <begin position="17"/>
        <end position="36"/>
    </location>
</feature>